<keyword evidence="9" id="KW-1185">Reference proteome</keyword>
<comment type="caution">
    <text evidence="8">The sequence shown here is derived from an EMBL/GenBank/DDBJ whole genome shotgun (WGS) entry which is preliminary data.</text>
</comment>
<dbReference type="Pfam" id="PF00072">
    <property type="entry name" value="Response_reg"/>
    <property type="match status" value="1"/>
</dbReference>
<proteinExistence type="predicted"/>
<evidence type="ECO:0000259" key="6">
    <source>
        <dbReference type="PROSITE" id="PS50043"/>
    </source>
</evidence>
<accession>A0A2M8WRV7</accession>
<sequence>MRIVLAEDQFLLRDGLVRLLGTHGVEVVAAVAHGDEILPAIAEHSPDLALLDVRLPPTFADEGLQAALEARRRFPGLPVLLLSQYVEQLYVDELLADGAQGVGYLLKDRVFDDRQFVSALRTVAAGGTAVDPEVVRALMQRRSATSLLERLTPRELEVLALMAEGEGNTGIAERLVVTEKAVAKHINSILMKLDLPASSTVSRRVVAVLTYLRS</sequence>
<organism evidence="8 9">
    <name type="scientific">Luteimicrobium subarcticum</name>
    <dbReference type="NCBI Taxonomy" id="620910"/>
    <lineage>
        <taxon>Bacteria</taxon>
        <taxon>Bacillati</taxon>
        <taxon>Actinomycetota</taxon>
        <taxon>Actinomycetes</taxon>
        <taxon>Micrococcales</taxon>
        <taxon>Luteimicrobium</taxon>
    </lineage>
</organism>
<feature type="domain" description="HTH luxR-type" evidence="6">
    <location>
        <begin position="144"/>
        <end position="214"/>
    </location>
</feature>
<dbReference type="EMBL" id="PGTZ01000007">
    <property type="protein sequence ID" value="PJI93671.1"/>
    <property type="molecule type" value="Genomic_DNA"/>
</dbReference>
<evidence type="ECO:0000256" key="2">
    <source>
        <dbReference type="ARBA" id="ARBA00023015"/>
    </source>
</evidence>
<feature type="domain" description="Response regulatory" evidence="7">
    <location>
        <begin position="2"/>
        <end position="122"/>
    </location>
</feature>
<dbReference type="GO" id="GO:0003677">
    <property type="term" value="F:DNA binding"/>
    <property type="evidence" value="ECO:0007669"/>
    <property type="project" value="UniProtKB-KW"/>
</dbReference>
<dbReference type="GO" id="GO:0006355">
    <property type="term" value="P:regulation of DNA-templated transcription"/>
    <property type="evidence" value="ECO:0007669"/>
    <property type="project" value="InterPro"/>
</dbReference>
<dbReference type="Gene3D" id="3.40.50.2300">
    <property type="match status" value="1"/>
</dbReference>
<dbReference type="CDD" id="cd17535">
    <property type="entry name" value="REC_NarL-like"/>
    <property type="match status" value="1"/>
</dbReference>
<dbReference type="Proteomes" id="UP000231586">
    <property type="component" value="Unassembled WGS sequence"/>
</dbReference>
<dbReference type="RefSeq" id="WP_100349327.1">
    <property type="nucleotide sequence ID" value="NZ_PGTZ01000007.1"/>
</dbReference>
<evidence type="ECO:0000256" key="3">
    <source>
        <dbReference type="ARBA" id="ARBA00023125"/>
    </source>
</evidence>
<keyword evidence="3" id="KW-0238">DNA-binding</keyword>
<evidence type="ECO:0000259" key="7">
    <source>
        <dbReference type="PROSITE" id="PS50110"/>
    </source>
</evidence>
<dbReference type="SUPFAM" id="SSF52172">
    <property type="entry name" value="CheY-like"/>
    <property type="match status" value="1"/>
</dbReference>
<dbReference type="InterPro" id="IPR000792">
    <property type="entry name" value="Tscrpt_reg_LuxR_C"/>
</dbReference>
<dbReference type="PRINTS" id="PR00038">
    <property type="entry name" value="HTHLUXR"/>
</dbReference>
<evidence type="ECO:0000313" key="8">
    <source>
        <dbReference type="EMBL" id="PJI93671.1"/>
    </source>
</evidence>
<dbReference type="InterPro" id="IPR011006">
    <property type="entry name" value="CheY-like_superfamily"/>
</dbReference>
<feature type="modified residue" description="4-aspartylphosphate" evidence="5">
    <location>
        <position position="52"/>
    </location>
</feature>
<dbReference type="CDD" id="cd06170">
    <property type="entry name" value="LuxR_C_like"/>
    <property type="match status" value="1"/>
</dbReference>
<protein>
    <submittedName>
        <fullName evidence="8">LuxR family two component transcriptional regulator</fullName>
    </submittedName>
</protein>
<dbReference type="AlphaFoldDB" id="A0A2M8WRV7"/>
<dbReference type="PROSITE" id="PS50043">
    <property type="entry name" value="HTH_LUXR_2"/>
    <property type="match status" value="1"/>
</dbReference>
<dbReference type="InterPro" id="IPR001789">
    <property type="entry name" value="Sig_transdc_resp-reg_receiver"/>
</dbReference>
<keyword evidence="1 5" id="KW-0597">Phosphoprotein</keyword>
<dbReference type="SUPFAM" id="SSF46894">
    <property type="entry name" value="C-terminal effector domain of the bipartite response regulators"/>
    <property type="match status" value="1"/>
</dbReference>
<dbReference type="PANTHER" id="PTHR43214">
    <property type="entry name" value="TWO-COMPONENT RESPONSE REGULATOR"/>
    <property type="match status" value="1"/>
</dbReference>
<keyword evidence="4" id="KW-0804">Transcription</keyword>
<evidence type="ECO:0000256" key="5">
    <source>
        <dbReference type="PROSITE-ProRule" id="PRU00169"/>
    </source>
</evidence>
<gene>
    <name evidence="8" type="ORF">CLV34_1145</name>
</gene>
<evidence type="ECO:0000313" key="9">
    <source>
        <dbReference type="Proteomes" id="UP000231586"/>
    </source>
</evidence>
<dbReference type="PROSITE" id="PS50110">
    <property type="entry name" value="RESPONSE_REGULATORY"/>
    <property type="match status" value="1"/>
</dbReference>
<dbReference type="InterPro" id="IPR016032">
    <property type="entry name" value="Sig_transdc_resp-reg_C-effctor"/>
</dbReference>
<name>A0A2M8WRV7_9MICO</name>
<dbReference type="InterPro" id="IPR039420">
    <property type="entry name" value="WalR-like"/>
</dbReference>
<dbReference type="GO" id="GO:0000160">
    <property type="term" value="P:phosphorelay signal transduction system"/>
    <property type="evidence" value="ECO:0007669"/>
    <property type="project" value="InterPro"/>
</dbReference>
<dbReference type="SMART" id="SM00421">
    <property type="entry name" value="HTH_LUXR"/>
    <property type="match status" value="1"/>
</dbReference>
<dbReference type="SMART" id="SM00448">
    <property type="entry name" value="REC"/>
    <property type="match status" value="1"/>
</dbReference>
<reference evidence="8 9" key="1">
    <citation type="submission" date="2017-11" db="EMBL/GenBank/DDBJ databases">
        <title>Genomic Encyclopedia of Archaeal and Bacterial Type Strains, Phase II (KMG-II): From Individual Species to Whole Genera.</title>
        <authorList>
            <person name="Goeker M."/>
        </authorList>
    </citation>
    <scope>NUCLEOTIDE SEQUENCE [LARGE SCALE GENOMIC DNA]</scope>
    <source>
        <strain evidence="8 9">DSM 22413</strain>
    </source>
</reference>
<keyword evidence="2" id="KW-0805">Transcription regulation</keyword>
<evidence type="ECO:0000256" key="4">
    <source>
        <dbReference type="ARBA" id="ARBA00023163"/>
    </source>
</evidence>
<evidence type="ECO:0000256" key="1">
    <source>
        <dbReference type="ARBA" id="ARBA00022553"/>
    </source>
</evidence>
<dbReference type="Pfam" id="PF00196">
    <property type="entry name" value="GerE"/>
    <property type="match status" value="1"/>
</dbReference>
<dbReference type="PANTHER" id="PTHR43214:SF24">
    <property type="entry name" value="TRANSCRIPTIONAL REGULATORY PROTEIN NARL-RELATED"/>
    <property type="match status" value="1"/>
</dbReference>
<dbReference type="OrthoDB" id="9808843at2"/>
<dbReference type="InterPro" id="IPR058245">
    <property type="entry name" value="NreC/VraR/RcsB-like_REC"/>
</dbReference>